<dbReference type="SUPFAM" id="SSF50998">
    <property type="entry name" value="Quinoprotein alcohol dehydrogenase-like"/>
    <property type="match status" value="1"/>
</dbReference>
<protein>
    <submittedName>
        <fullName evidence="1">Uncharacterized protein</fullName>
    </submittedName>
</protein>
<dbReference type="EMBL" id="JAAKZX010000285">
    <property type="protein sequence ID" value="NGO48711.1"/>
    <property type="molecule type" value="Genomic_DNA"/>
</dbReference>
<evidence type="ECO:0000313" key="1">
    <source>
        <dbReference type="EMBL" id="NGO48711.1"/>
    </source>
</evidence>
<dbReference type="Proteomes" id="UP001518140">
    <property type="component" value="Unassembled WGS sequence"/>
</dbReference>
<dbReference type="RefSeq" id="WP_165345189.1">
    <property type="nucleotide sequence ID" value="NZ_JAAKZX010000285.1"/>
</dbReference>
<reference evidence="1 2" key="1">
    <citation type="submission" date="2020-02" db="EMBL/GenBank/DDBJ databases">
        <title>Whole-genome analyses of novel actinobacteria.</title>
        <authorList>
            <person name="Sahin N."/>
            <person name="Tokatli A."/>
        </authorList>
    </citation>
    <scope>NUCLEOTIDE SEQUENCE [LARGE SCALE GENOMIC DNA]</scope>
    <source>
        <strain evidence="1 2">YC419</strain>
    </source>
</reference>
<organism evidence="1 2">
    <name type="scientific">Streptomyces ureilyticus</name>
    <dbReference type="NCBI Taxonomy" id="1775131"/>
    <lineage>
        <taxon>Bacteria</taxon>
        <taxon>Bacillati</taxon>
        <taxon>Actinomycetota</taxon>
        <taxon>Actinomycetes</taxon>
        <taxon>Kitasatosporales</taxon>
        <taxon>Streptomycetaceae</taxon>
        <taxon>Streptomyces</taxon>
    </lineage>
</organism>
<comment type="caution">
    <text evidence="1">The sequence shown here is derived from an EMBL/GenBank/DDBJ whole genome shotgun (WGS) entry which is preliminary data.</text>
</comment>
<gene>
    <name evidence="1" type="ORF">G6048_43790</name>
</gene>
<evidence type="ECO:0000313" key="2">
    <source>
        <dbReference type="Proteomes" id="UP001518140"/>
    </source>
</evidence>
<name>A0ABX0E3C8_9ACTN</name>
<keyword evidence="2" id="KW-1185">Reference proteome</keyword>
<sequence length="290" mass="32094">MTGGWRVEVLDHQLLDGPMWDEAREAVRPLAQSAQPVVLADIGDGRIVADGQDLARLGADGREEWRHHCAGKPHEAHVSADRLLALTYSLDYHAWGFLGPALLFDLDSGRLITELRGERGVAVDGGRFLLGLEGYDNFDTWLHDRDGTLLTTWRSYGHYVPDPDGTVRVVECERKLPTASRVVRLLPDGDIEHGPRLSDSTVPSPVVLPDGTIVLLDAGVLRAVDHQLQDTVLAELFPVPPRETWRFSGELSLTGDRLTVTLRERSTEVPISYGTRTWTLSVVGRHHVGE</sequence>
<dbReference type="InterPro" id="IPR011047">
    <property type="entry name" value="Quinoprotein_ADH-like_sf"/>
</dbReference>
<accession>A0ABX0E3C8</accession>
<proteinExistence type="predicted"/>